<name>A0A0K0EN81_STRER</name>
<proteinExistence type="predicted"/>
<accession>A0A0K0EN81</accession>
<sequence>MDLKFTPSTDDNIEINNYKNNEKFNTFKEGNETLIHTSSNKEVFLNENFQIRRRQRIVKNKRDLIQSNNTFWHNNTKSIRKGMVNDNGKDKLNKTYKCYSDSELFEILKDISIFNDGKICMKTLYHTIRQTMLNPKNRTIMMNKYRMSLDNIASKFILYEIKEPVEYGFIIKIALLEDIKNYDLTKEMEILKTAFVIIMTRMRMSYSGSLLKTTLNYIKIVIFDKLLPIENKSKEINDIIFNAFQVLKDLGNYILETNKVLHGKSHYNLENNLIKFAEWQKLSFKKIKTLREDKISQKYKYLYHGIEDYTEVAIVDYIDYYDMDDNNKYIASILYIDECLQNDRKIENRYNELDFQRCENKIQESYLAIIIMINGYKNYFNYMYEVLGLQYLYEILKCTSSTLKDIHFIIIDLLKYWLNNKDMHEKFNLNEIVSIILCPIMEFADISSKRLRNKNSEYLIMAINHSSFIMNELLDSWSMVYFLFDNNRDNNKIITTSQRIDEIVNMFIDVHIHFHEGIPFITNIVQKILGMDDCKLDFSTWDEAYNFFISYFKPDKFDASLGNSFIITEGINLKLFMDIKNGEYSEISITKMFFYYRFSTLLKNGMLKWIISTSIINYDHPETFKSVLLLFKCFEMQAMLFPNKFSLNLESIQHTIDIYIKDIIKTTFYENENYKYIFSRSVKYNVNILTKRLNELLEIYRPSLLYKNCLYNLKHFVPIGRKVIEMYCIEDNNIINFINIEKLLFESNKSISKINHSDFKKNIDNIEMIPIINYLEYASKKGIFINYLAENPILRSKLIEWLQLSMPNKEYFLSTYQVKYKIPLEEYNKKKENIIKLFKIAILYSKIYTDFKDFFTAYLKFFIDEFEIENSTTNSLTINNLTYQQGYSYFGFLSYIFETEDERLYELIKKVMLKFLKLIREDSTGVVTQLIISIMNYEGPHSKLAFSILETAIIFNRKKMGLWCLNFLNLLLNITDNNSIIEKIFQVLSNIILEVNTDCVIRLLEIIVYHRNKIKNYDQLVNIQHINNIEKLDFYNLFAKYLPYSCESYFLKHLDEAKKDLNEFIDLHFSKLYCYIKNIINTELNSRYKKNLKGKFERTHFEKKTNISSTIPYTIIDMFASHEIGTQFIIQNDIFSKFYKYIEGKYIYTYDNTIESSILFIAIYMKNISESDHIKYKKDGINDYKNVIEIFSNIWTTSKLIHLRGLALYALNIIPNSLNFSYLNKTFINTISIYDNIDEYDELKNDDRYMETTDLSFFNSLDKQENNFNILFDQTNYCMTECPLNNLILPFNNSIFY</sequence>
<dbReference type="WBParaSite" id="TCONS_00012477.p1">
    <property type="protein sequence ID" value="TCONS_00012477.p1"/>
    <property type="gene ID" value="XLOC_008123"/>
</dbReference>
<dbReference type="AlphaFoldDB" id="A0A0K0EN81"/>
<dbReference type="STRING" id="6248.A0A0K0EN81"/>
<evidence type="ECO:0000313" key="3">
    <source>
        <dbReference type="WBParaSite" id="TCONS_00012477.p1"/>
    </source>
</evidence>
<keyword evidence="1" id="KW-1185">Reference proteome</keyword>
<evidence type="ECO:0000313" key="1">
    <source>
        <dbReference type="Proteomes" id="UP000035681"/>
    </source>
</evidence>
<protein>
    <submittedName>
        <fullName evidence="2">RAP protein</fullName>
    </submittedName>
    <submittedName>
        <fullName evidence="3">Rapamycin-insensitive companion of mTOR N-terminal domain-containing protein</fullName>
    </submittedName>
</protein>
<organism evidence="2">
    <name type="scientific">Strongyloides stercoralis</name>
    <name type="common">Threadworm</name>
    <dbReference type="NCBI Taxonomy" id="6248"/>
    <lineage>
        <taxon>Eukaryota</taxon>
        <taxon>Metazoa</taxon>
        <taxon>Ecdysozoa</taxon>
        <taxon>Nematoda</taxon>
        <taxon>Chromadorea</taxon>
        <taxon>Rhabditida</taxon>
        <taxon>Tylenchina</taxon>
        <taxon>Panagrolaimomorpha</taxon>
        <taxon>Strongyloidoidea</taxon>
        <taxon>Strongyloididae</taxon>
        <taxon>Strongyloides</taxon>
    </lineage>
</organism>
<reference evidence="2" key="1">
    <citation type="submission" date="2015-08" db="UniProtKB">
        <authorList>
            <consortium name="WormBaseParasite"/>
        </authorList>
    </citation>
    <scope>IDENTIFICATION</scope>
</reference>
<evidence type="ECO:0000313" key="2">
    <source>
        <dbReference type="WBParaSite" id="SSTP_0001091800.1"/>
    </source>
</evidence>
<dbReference type="WBParaSite" id="SSTP_0001091800.1">
    <property type="protein sequence ID" value="SSTP_0001091800.1"/>
    <property type="gene ID" value="SSTP_0001091800"/>
</dbReference>
<dbReference type="Proteomes" id="UP000035681">
    <property type="component" value="Unplaced"/>
</dbReference>